<dbReference type="InterPro" id="IPR013762">
    <property type="entry name" value="Integrase-like_cat_sf"/>
</dbReference>
<proteinExistence type="predicted"/>
<dbReference type="SUPFAM" id="SSF56349">
    <property type="entry name" value="DNA breaking-rejoining enzymes"/>
    <property type="match status" value="1"/>
</dbReference>
<dbReference type="EMBL" id="BAAATD010000013">
    <property type="protein sequence ID" value="GAA2627374.1"/>
    <property type="molecule type" value="Genomic_DNA"/>
</dbReference>
<feature type="region of interest" description="Disordered" evidence="2">
    <location>
        <begin position="239"/>
        <end position="259"/>
    </location>
</feature>
<sequence length="259" mass="28794">MGHARPALLAWSERYDHLREVTRDDIVTALDELTGSRRSNLLVALRSLFSHAKKTGTIFHNPTRGIRVGQHPYGLAQRLDQDDVDQATAAATTPAARLVVMLAAVHAARTGAIRALLLDDVDLGNRRLTISGRTRPIDEFTHQVLLEWLDHRRTRWPNTANPHLLINQMSAHGTGPVSTIDFAKKKLRGQPATLERLRVDRQLEEALAHGPDPLHLAAVFDLDPKTAIRYAENARALLASTAEEQDPTSRDEPKGRNQP</sequence>
<dbReference type="Gene3D" id="1.10.443.10">
    <property type="entry name" value="Intergrase catalytic core"/>
    <property type="match status" value="1"/>
</dbReference>
<keyword evidence="1" id="KW-0233">DNA recombination</keyword>
<gene>
    <name evidence="3" type="ORF">GCM10010411_75610</name>
</gene>
<protein>
    <recommendedName>
        <fullName evidence="5">Integrase</fullName>
    </recommendedName>
</protein>
<accession>A0ABP6CW93</accession>
<evidence type="ECO:0000313" key="4">
    <source>
        <dbReference type="Proteomes" id="UP001501509"/>
    </source>
</evidence>
<evidence type="ECO:0000256" key="2">
    <source>
        <dbReference type="SAM" id="MobiDB-lite"/>
    </source>
</evidence>
<reference evidence="4" key="1">
    <citation type="journal article" date="2019" name="Int. J. Syst. Evol. Microbiol.">
        <title>The Global Catalogue of Microorganisms (GCM) 10K type strain sequencing project: providing services to taxonomists for standard genome sequencing and annotation.</title>
        <authorList>
            <consortium name="The Broad Institute Genomics Platform"/>
            <consortium name="The Broad Institute Genome Sequencing Center for Infectious Disease"/>
            <person name="Wu L."/>
            <person name="Ma J."/>
        </authorList>
    </citation>
    <scope>NUCLEOTIDE SEQUENCE [LARGE SCALE GENOMIC DNA]</scope>
    <source>
        <strain evidence="4">JCM 6833</strain>
    </source>
</reference>
<organism evidence="3 4">
    <name type="scientific">Actinomadura fulvescens</name>
    <dbReference type="NCBI Taxonomy" id="46160"/>
    <lineage>
        <taxon>Bacteria</taxon>
        <taxon>Bacillati</taxon>
        <taxon>Actinomycetota</taxon>
        <taxon>Actinomycetes</taxon>
        <taxon>Streptosporangiales</taxon>
        <taxon>Thermomonosporaceae</taxon>
        <taxon>Actinomadura</taxon>
    </lineage>
</organism>
<dbReference type="InterPro" id="IPR011010">
    <property type="entry name" value="DNA_brk_join_enz"/>
</dbReference>
<comment type="caution">
    <text evidence="3">The sequence shown here is derived from an EMBL/GenBank/DDBJ whole genome shotgun (WGS) entry which is preliminary data.</text>
</comment>
<dbReference type="RefSeq" id="WP_344547301.1">
    <property type="nucleotide sequence ID" value="NZ_BAAATD010000013.1"/>
</dbReference>
<dbReference type="Proteomes" id="UP001501509">
    <property type="component" value="Unassembled WGS sequence"/>
</dbReference>
<name>A0ABP6CW93_9ACTN</name>
<evidence type="ECO:0008006" key="5">
    <source>
        <dbReference type="Google" id="ProtNLM"/>
    </source>
</evidence>
<feature type="compositionally biased region" description="Basic and acidic residues" evidence="2">
    <location>
        <begin position="247"/>
        <end position="259"/>
    </location>
</feature>
<evidence type="ECO:0000313" key="3">
    <source>
        <dbReference type="EMBL" id="GAA2627374.1"/>
    </source>
</evidence>
<evidence type="ECO:0000256" key="1">
    <source>
        <dbReference type="ARBA" id="ARBA00023172"/>
    </source>
</evidence>
<keyword evidence="4" id="KW-1185">Reference proteome</keyword>